<protein>
    <recommendedName>
        <fullName evidence="2">HNH nuclease domain-containing protein</fullName>
    </recommendedName>
</protein>
<sequence>MSRTDNILDRSLSTYPSNNEILNVPRRRGTKRPASQPWDRQFSDLDSDQIEQKRINIGEELRVARRTFKRQVSMDYEYWNNYANIARLQQEQSRLESQRELEMRFQEGEGASDWYEDPEAEKLKREHDTWGQLSSIMQKHRLRLQNRFEKSRESFLRLFATSTMGLNLGGKGTTTGNGRRDSKVQSRFVKDMVQLYCPNQKYTNFKWEPVMGCWLSDKQCNAAHLFPVKQSFWMDEIFGKGASNELFSPRNGIFLEEAIKKALDQGKVAIVPDIDLDPKDPELPLLDQQERVKRAKQWENAPVKEYKFVILKKNDKKIKTDTYLAGLGCDVSTIAELDGRKLVFLTDFRPRSRYIWWTWMNAILQNAWNQSSSDENMAHIEVQKSTRYWGTRRKYVKRNHLLGFVEELGQDVESILEFGEGDEDDEYAPGVMEALLQESLASSKDSDDEDDDEDDDDDDDGEKDQGEGYDEEKGTEAE</sequence>
<reference evidence="3" key="1">
    <citation type="submission" date="2020-01" db="EMBL/GenBank/DDBJ databases">
        <title>Identification and distribution of gene clusters putatively required for synthesis of sphingolipid metabolism inhibitors in phylogenetically diverse species of the filamentous fungus Fusarium.</title>
        <authorList>
            <person name="Kim H.-S."/>
            <person name="Busman M."/>
            <person name="Brown D.W."/>
            <person name="Divon H."/>
            <person name="Uhlig S."/>
            <person name="Proctor R.H."/>
        </authorList>
    </citation>
    <scope>NUCLEOTIDE SEQUENCE</scope>
    <source>
        <strain evidence="3">NRRL 53441</strain>
    </source>
</reference>
<evidence type="ECO:0000313" key="3">
    <source>
        <dbReference type="EMBL" id="KAF4457818.1"/>
    </source>
</evidence>
<name>A0A8H4P596_9HYPO</name>
<feature type="compositionally biased region" description="Basic and acidic residues" evidence="1">
    <location>
        <begin position="463"/>
        <end position="478"/>
    </location>
</feature>
<gene>
    <name evidence="3" type="ORF">F53441_332</name>
</gene>
<comment type="caution">
    <text evidence="3">The sequence shown here is derived from an EMBL/GenBank/DDBJ whole genome shotgun (WGS) entry which is preliminary data.</text>
</comment>
<dbReference type="AlphaFoldDB" id="A0A8H4P596"/>
<feature type="domain" description="HNH nuclease" evidence="2">
    <location>
        <begin position="218"/>
        <end position="271"/>
    </location>
</feature>
<evidence type="ECO:0000256" key="1">
    <source>
        <dbReference type="SAM" id="MobiDB-lite"/>
    </source>
</evidence>
<feature type="compositionally biased region" description="Acidic residues" evidence="1">
    <location>
        <begin position="446"/>
        <end position="462"/>
    </location>
</feature>
<evidence type="ECO:0000313" key="4">
    <source>
        <dbReference type="Proteomes" id="UP000605986"/>
    </source>
</evidence>
<dbReference type="Pfam" id="PF13391">
    <property type="entry name" value="HNH_2"/>
    <property type="match status" value="1"/>
</dbReference>
<organism evidence="3 4">
    <name type="scientific">Fusarium austroafricanum</name>
    <dbReference type="NCBI Taxonomy" id="2364996"/>
    <lineage>
        <taxon>Eukaryota</taxon>
        <taxon>Fungi</taxon>
        <taxon>Dikarya</taxon>
        <taxon>Ascomycota</taxon>
        <taxon>Pezizomycotina</taxon>
        <taxon>Sordariomycetes</taxon>
        <taxon>Hypocreomycetidae</taxon>
        <taxon>Hypocreales</taxon>
        <taxon>Nectriaceae</taxon>
        <taxon>Fusarium</taxon>
        <taxon>Fusarium concolor species complex</taxon>
    </lineage>
</organism>
<accession>A0A8H4P596</accession>
<proteinExistence type="predicted"/>
<dbReference type="Proteomes" id="UP000605986">
    <property type="component" value="Unassembled WGS sequence"/>
</dbReference>
<dbReference type="OrthoDB" id="5386595at2759"/>
<feature type="region of interest" description="Disordered" evidence="1">
    <location>
        <begin position="438"/>
        <end position="478"/>
    </location>
</feature>
<dbReference type="InterPro" id="IPR003615">
    <property type="entry name" value="HNH_nuc"/>
</dbReference>
<dbReference type="EMBL" id="JAADJG010000011">
    <property type="protein sequence ID" value="KAF4457818.1"/>
    <property type="molecule type" value="Genomic_DNA"/>
</dbReference>
<evidence type="ECO:0000259" key="2">
    <source>
        <dbReference type="Pfam" id="PF13391"/>
    </source>
</evidence>
<keyword evidence="4" id="KW-1185">Reference proteome</keyword>